<feature type="compositionally biased region" description="Polar residues" evidence="1">
    <location>
        <begin position="83"/>
        <end position="93"/>
    </location>
</feature>
<dbReference type="EMBL" id="CAMPGE010006740">
    <property type="protein sequence ID" value="CAI2365624.1"/>
    <property type="molecule type" value="Genomic_DNA"/>
</dbReference>
<evidence type="ECO:0000313" key="3">
    <source>
        <dbReference type="Proteomes" id="UP001295684"/>
    </source>
</evidence>
<gene>
    <name evidence="2" type="ORF">ECRASSUSDP1_LOCUS6935</name>
</gene>
<dbReference type="AlphaFoldDB" id="A0AAD1XC68"/>
<name>A0AAD1XC68_EUPCR</name>
<protein>
    <submittedName>
        <fullName evidence="2">Uncharacterized protein</fullName>
    </submittedName>
</protein>
<proteinExistence type="predicted"/>
<feature type="compositionally biased region" description="Basic residues" evidence="1">
    <location>
        <begin position="331"/>
        <end position="344"/>
    </location>
</feature>
<feature type="region of interest" description="Disordered" evidence="1">
    <location>
        <begin position="326"/>
        <end position="348"/>
    </location>
</feature>
<feature type="region of interest" description="Disordered" evidence="1">
    <location>
        <begin position="77"/>
        <end position="98"/>
    </location>
</feature>
<keyword evidence="3" id="KW-1185">Reference proteome</keyword>
<sequence>MKDHKAVNEYNKRGNFREILKLFELNAPFYNEGGLSQLIPLRSSDMRNSSPKKFKYSFLSNTNRHLKSMTEQKGYGLAEVEQDSNSPRTSATKNGRETQRNYQQVFSPKALKDGLDKICYYNLAKKRLFSSQTKRRNPKPKIQKSRKVLKTQAKRRDRAALNEYFAIQSQNRISPEPSSKGDCSQNFFKNGESKDEVEFLKINSKNLEIPKSLNKIDPFTRLKNKVILKKIHNSIYKLSVRDRLSPGKLWEDTGSIVLDSTVSRNDRKAAGLNRIQIQEQQIYNQNSPDTKILIRNYENKKTIPLTLKNTNGKISRNINELYETSPQKPCCKSRRRINTRSHKTRQSELEKFTQSVKLDFKKPRIKLESILGNSETSSTARGRSKNFFFTSNEDIFQHESESKNNHKVTEDTVSQSELMTSPKFKRINGTLKLINEKEPQPNTQKSICEKCYKVYKMFCSQ</sequence>
<accession>A0AAD1XC68</accession>
<evidence type="ECO:0000313" key="2">
    <source>
        <dbReference type="EMBL" id="CAI2365624.1"/>
    </source>
</evidence>
<comment type="caution">
    <text evidence="2">The sequence shown here is derived from an EMBL/GenBank/DDBJ whole genome shotgun (WGS) entry which is preliminary data.</text>
</comment>
<organism evidence="2 3">
    <name type="scientific">Euplotes crassus</name>
    <dbReference type="NCBI Taxonomy" id="5936"/>
    <lineage>
        <taxon>Eukaryota</taxon>
        <taxon>Sar</taxon>
        <taxon>Alveolata</taxon>
        <taxon>Ciliophora</taxon>
        <taxon>Intramacronucleata</taxon>
        <taxon>Spirotrichea</taxon>
        <taxon>Hypotrichia</taxon>
        <taxon>Euplotida</taxon>
        <taxon>Euplotidae</taxon>
        <taxon>Moneuplotes</taxon>
    </lineage>
</organism>
<reference evidence="2" key="1">
    <citation type="submission" date="2023-07" db="EMBL/GenBank/DDBJ databases">
        <authorList>
            <consortium name="AG Swart"/>
            <person name="Singh M."/>
            <person name="Singh A."/>
            <person name="Seah K."/>
            <person name="Emmerich C."/>
        </authorList>
    </citation>
    <scope>NUCLEOTIDE SEQUENCE</scope>
    <source>
        <strain evidence="2">DP1</strain>
    </source>
</reference>
<evidence type="ECO:0000256" key="1">
    <source>
        <dbReference type="SAM" id="MobiDB-lite"/>
    </source>
</evidence>
<dbReference type="Proteomes" id="UP001295684">
    <property type="component" value="Unassembled WGS sequence"/>
</dbReference>